<dbReference type="Pfam" id="PF13817">
    <property type="entry name" value="DDE_Tnp_IS66_C"/>
    <property type="match status" value="1"/>
</dbReference>
<dbReference type="Pfam" id="PF03050">
    <property type="entry name" value="DDE_Tnp_IS66"/>
    <property type="match status" value="1"/>
</dbReference>
<dbReference type="Proteomes" id="UP000294692">
    <property type="component" value="Unassembled WGS sequence"/>
</dbReference>
<evidence type="ECO:0000259" key="4">
    <source>
        <dbReference type="Pfam" id="PF13817"/>
    </source>
</evidence>
<protein>
    <submittedName>
        <fullName evidence="5">Transposase</fullName>
    </submittedName>
</protein>
<dbReference type="NCBIfam" id="NF033517">
    <property type="entry name" value="transpos_IS66"/>
    <property type="match status" value="1"/>
</dbReference>
<sequence>MEIMSVKSVAHPDQLDADALRALAQQLMGELDETRQVVAKQAHDIHFKGTHIRKLTHEIAVLRRYRFGKKSEQLGGEQGLLLEDAVDADIAAIAQELINLGGPQPKQKTVSQPKRQALPPELPRVQIHHEPHSTTCPCGCQMQRIGEAITEKLDYIPGVFSVEQHIRGKWACRQCETLTQAPMPAQVIDKGIATSGLLTHVLVAKYADHLPLYRQEQIYARAGVKIPRSTLAEWVGVCGVRLQPLVDALREVILNAPVVHADETPVQVLQPGSKKTHRAYLWAYAPGAFQDLKAVVYDFTEGRSGAHARAFLGDWRGVLVCDDYSGYKAGFAQGIAEAGCMAHARRKFYELHKSGKSQIAEQALKTIGQLYEIEALSAGMSPDERQRLREQQARPIAEALHAWMTAHRIKVPEGTDIARVLDYSLKRWAALTRYLDDGRLPIDNNHIENQIRPIALGRKNWLFAGSLRAGRRAAAAMSLIQSAKMNGHDPYAYLKDVLTRLPTHPNSRIEELLPHRWRPDTA</sequence>
<evidence type="ECO:0000259" key="2">
    <source>
        <dbReference type="Pfam" id="PF13005"/>
    </source>
</evidence>
<evidence type="ECO:0000259" key="1">
    <source>
        <dbReference type="Pfam" id="PF03050"/>
    </source>
</evidence>
<dbReference type="InterPro" id="IPR052344">
    <property type="entry name" value="Transposase-related"/>
</dbReference>
<dbReference type="PANTHER" id="PTHR33678">
    <property type="entry name" value="BLL1576 PROTEIN"/>
    <property type="match status" value="1"/>
</dbReference>
<comment type="caution">
    <text evidence="5">The sequence shown here is derived from an EMBL/GenBank/DDBJ whole genome shotgun (WGS) entry which is preliminary data.</text>
</comment>
<dbReference type="Pfam" id="PF13007">
    <property type="entry name" value="LZ_Tnp_IS66"/>
    <property type="match status" value="1"/>
</dbReference>
<dbReference type="Pfam" id="PF13005">
    <property type="entry name" value="zf-IS66"/>
    <property type="match status" value="1"/>
</dbReference>
<evidence type="ECO:0000259" key="3">
    <source>
        <dbReference type="Pfam" id="PF13007"/>
    </source>
</evidence>
<feature type="domain" description="Transposase IS66 zinc-finger binding" evidence="2">
    <location>
        <begin position="134"/>
        <end position="176"/>
    </location>
</feature>
<dbReference type="InterPro" id="IPR004291">
    <property type="entry name" value="Transposase_IS66_central"/>
</dbReference>
<dbReference type="InterPro" id="IPR024463">
    <property type="entry name" value="Transposase_TnpC_homeodom"/>
</dbReference>
<name>A0A4R3V575_9BURK</name>
<evidence type="ECO:0000313" key="5">
    <source>
        <dbReference type="EMBL" id="TCU98950.1"/>
    </source>
</evidence>
<dbReference type="InterPro" id="IPR039552">
    <property type="entry name" value="IS66_C"/>
</dbReference>
<organism evidence="5 6">
    <name type="scientific">Paracandidimonas soli</name>
    <dbReference type="NCBI Taxonomy" id="1917182"/>
    <lineage>
        <taxon>Bacteria</taxon>
        <taxon>Pseudomonadati</taxon>
        <taxon>Pseudomonadota</taxon>
        <taxon>Betaproteobacteria</taxon>
        <taxon>Burkholderiales</taxon>
        <taxon>Alcaligenaceae</taxon>
        <taxon>Paracandidimonas</taxon>
    </lineage>
</organism>
<feature type="domain" description="Transposase TnpC homeodomain" evidence="3">
    <location>
        <begin position="55"/>
        <end position="127"/>
    </location>
</feature>
<evidence type="ECO:0000313" key="6">
    <source>
        <dbReference type="Proteomes" id="UP000294692"/>
    </source>
</evidence>
<dbReference type="EMBL" id="SMBX01000004">
    <property type="protein sequence ID" value="TCU98950.1"/>
    <property type="molecule type" value="Genomic_DNA"/>
</dbReference>
<gene>
    <name evidence="5" type="ORF">EV686_10447</name>
</gene>
<feature type="domain" description="Transposase IS66 central" evidence="1">
    <location>
        <begin position="190"/>
        <end position="471"/>
    </location>
</feature>
<keyword evidence="6" id="KW-1185">Reference proteome</keyword>
<dbReference type="AlphaFoldDB" id="A0A4R3V575"/>
<proteinExistence type="predicted"/>
<accession>A0A4R3V575</accession>
<feature type="domain" description="Transposase IS66 C-terminal" evidence="4">
    <location>
        <begin position="478"/>
        <end position="515"/>
    </location>
</feature>
<reference evidence="5 6" key="1">
    <citation type="submission" date="2019-03" db="EMBL/GenBank/DDBJ databases">
        <title>Genomic Encyclopedia of Type Strains, Phase IV (KMG-IV): sequencing the most valuable type-strain genomes for metagenomic binning, comparative biology and taxonomic classification.</title>
        <authorList>
            <person name="Goeker M."/>
        </authorList>
    </citation>
    <scope>NUCLEOTIDE SEQUENCE [LARGE SCALE GENOMIC DNA]</scope>
    <source>
        <strain evidence="5 6">DSM 100048</strain>
    </source>
</reference>
<dbReference type="InterPro" id="IPR024474">
    <property type="entry name" value="Znf_dom_IS66"/>
</dbReference>
<dbReference type="PANTHER" id="PTHR33678:SF1">
    <property type="entry name" value="BLL1576 PROTEIN"/>
    <property type="match status" value="1"/>
</dbReference>